<evidence type="ECO:0000256" key="7">
    <source>
        <dbReference type="ARBA" id="ARBA00023136"/>
    </source>
</evidence>
<comment type="function">
    <text evidence="8">Involved in peptidoglycan biosynthesis. Transports lipid-linked peptidoglycan precursors from the inner to the outer leaflet of the cytoplasmic membrane.</text>
</comment>
<comment type="subcellular location">
    <subcellularLocation>
        <location evidence="1">Cell membrane</location>
        <topology evidence="1">Multi-pass membrane protein</topology>
    </subcellularLocation>
</comment>
<dbReference type="Pfam" id="PF03023">
    <property type="entry name" value="MurJ"/>
    <property type="match status" value="1"/>
</dbReference>
<sequence>MHLTSIIDNVKLKSKELLQKKVLQNIILVSGVTLFISILGFIKETVVAANYGLSIELDTFYVAILIPGVINTVFLGSFKSVFIPNYINEVGKKGNIGSFQSTSLMITLVVSLFFAGISYLGTDTFLEILYPNKSLEFYNLVKLQLPILLFAIFFWGIASTLGALLNVNDEYRLSSFAGIYTPIFILIGIYFFSDQFKNTILAWGTTLGAFASCAYLLIVAKKKNLIVLGKPDYQNSNIKIAFKQLPAKISSGLLTALNSVVDQFFAAQLVIGSIAALQYGLKIPAFLSGLLLVAFGNVLLPYFTKLVLSNRKLAFENLFKNLKWVFIGLVVITIFGILVSDLVVTLLYQRKEFTAEDTQVVSTIQKVFLAYIPFKITGMIMVNFATSINKNSIMAYISLVALVLNVLLDYVFMEMYGVFGIALCTTIITVLKSMTMYWYLKRLKQENDSITQ</sequence>
<dbReference type="PRINTS" id="PR01806">
    <property type="entry name" value="VIRFACTRMVIN"/>
</dbReference>
<feature type="transmembrane region" description="Helical" evidence="10">
    <location>
        <begin position="62"/>
        <end position="82"/>
    </location>
</feature>
<keyword evidence="5" id="KW-0573">Peptidoglycan synthesis</keyword>
<feature type="transmembrane region" description="Helical" evidence="10">
    <location>
        <begin position="324"/>
        <end position="348"/>
    </location>
</feature>
<accession>A0A1T5BHH1</accession>
<dbReference type="Proteomes" id="UP000190339">
    <property type="component" value="Unassembled WGS sequence"/>
</dbReference>
<keyword evidence="12" id="KW-1185">Reference proteome</keyword>
<dbReference type="RefSeq" id="WP_079512106.1">
    <property type="nucleotide sequence ID" value="NZ_FUYL01000004.1"/>
</dbReference>
<feature type="transmembrane region" description="Helical" evidence="10">
    <location>
        <begin position="141"/>
        <end position="164"/>
    </location>
</feature>
<keyword evidence="3 10" id="KW-0812">Transmembrane</keyword>
<proteinExistence type="inferred from homology"/>
<dbReference type="GO" id="GO:0009252">
    <property type="term" value="P:peptidoglycan biosynthetic process"/>
    <property type="evidence" value="ECO:0007669"/>
    <property type="project" value="UniProtKB-KW"/>
</dbReference>
<dbReference type="EMBL" id="FUYL01000004">
    <property type="protein sequence ID" value="SKB46459.1"/>
    <property type="molecule type" value="Genomic_DNA"/>
</dbReference>
<organism evidence="11 12">
    <name type="scientific">Maribacter arcticus</name>
    <dbReference type="NCBI Taxonomy" id="561365"/>
    <lineage>
        <taxon>Bacteria</taxon>
        <taxon>Pseudomonadati</taxon>
        <taxon>Bacteroidota</taxon>
        <taxon>Flavobacteriia</taxon>
        <taxon>Flavobacteriales</taxon>
        <taxon>Flavobacteriaceae</taxon>
        <taxon>Maribacter</taxon>
    </lineage>
</organism>
<gene>
    <name evidence="11" type="ORF">SAMN05660866_01636</name>
</gene>
<feature type="transmembrane region" description="Helical" evidence="10">
    <location>
        <begin position="283"/>
        <end position="303"/>
    </location>
</feature>
<keyword evidence="6 10" id="KW-1133">Transmembrane helix</keyword>
<dbReference type="GO" id="GO:0005886">
    <property type="term" value="C:plasma membrane"/>
    <property type="evidence" value="ECO:0007669"/>
    <property type="project" value="UniProtKB-SubCell"/>
</dbReference>
<keyword evidence="4" id="KW-0133">Cell shape</keyword>
<evidence type="ECO:0000256" key="8">
    <source>
        <dbReference type="ARBA" id="ARBA00060041"/>
    </source>
</evidence>
<evidence type="ECO:0000313" key="12">
    <source>
        <dbReference type="Proteomes" id="UP000190339"/>
    </source>
</evidence>
<evidence type="ECO:0000256" key="1">
    <source>
        <dbReference type="ARBA" id="ARBA00004651"/>
    </source>
</evidence>
<dbReference type="STRING" id="561365.SAMN05660866_01636"/>
<evidence type="ECO:0000256" key="3">
    <source>
        <dbReference type="ARBA" id="ARBA00022692"/>
    </source>
</evidence>
<reference evidence="12" key="1">
    <citation type="submission" date="2017-02" db="EMBL/GenBank/DDBJ databases">
        <authorList>
            <person name="Varghese N."/>
            <person name="Submissions S."/>
        </authorList>
    </citation>
    <scope>NUCLEOTIDE SEQUENCE [LARGE SCALE GENOMIC DNA]</scope>
    <source>
        <strain evidence="12">DSM 23546</strain>
    </source>
</reference>
<feature type="transmembrane region" description="Helical" evidence="10">
    <location>
        <begin position="393"/>
        <end position="412"/>
    </location>
</feature>
<evidence type="ECO:0000256" key="2">
    <source>
        <dbReference type="ARBA" id="ARBA00022475"/>
    </source>
</evidence>
<name>A0A1T5BHH1_9FLAO</name>
<dbReference type="PANTHER" id="PTHR47019:SF1">
    <property type="entry name" value="LIPID II FLIPPASE MURJ"/>
    <property type="match status" value="1"/>
</dbReference>
<keyword evidence="2" id="KW-1003">Cell membrane</keyword>
<dbReference type="GO" id="GO:0034204">
    <property type="term" value="P:lipid translocation"/>
    <property type="evidence" value="ECO:0007669"/>
    <property type="project" value="TreeGrafter"/>
</dbReference>
<feature type="transmembrane region" description="Helical" evidence="10">
    <location>
        <begin position="176"/>
        <end position="193"/>
    </location>
</feature>
<evidence type="ECO:0000313" key="11">
    <source>
        <dbReference type="EMBL" id="SKB46459.1"/>
    </source>
</evidence>
<feature type="transmembrane region" description="Helical" evidence="10">
    <location>
        <begin position="418"/>
        <end position="440"/>
    </location>
</feature>
<evidence type="ECO:0000256" key="4">
    <source>
        <dbReference type="ARBA" id="ARBA00022960"/>
    </source>
</evidence>
<feature type="transmembrane region" description="Helical" evidence="10">
    <location>
        <begin position="199"/>
        <end position="220"/>
    </location>
</feature>
<comment type="similarity">
    <text evidence="9">Belongs to the MurJ/MviN family.</text>
</comment>
<dbReference type="InterPro" id="IPR004268">
    <property type="entry name" value="MurJ"/>
</dbReference>
<keyword evidence="7 10" id="KW-0472">Membrane</keyword>
<evidence type="ECO:0000256" key="6">
    <source>
        <dbReference type="ARBA" id="ARBA00022989"/>
    </source>
</evidence>
<feature type="transmembrane region" description="Helical" evidence="10">
    <location>
        <begin position="368"/>
        <end position="386"/>
    </location>
</feature>
<dbReference type="AlphaFoldDB" id="A0A1T5BHH1"/>
<protein>
    <submittedName>
        <fullName evidence="11">Putative peptidoglycan lipid II flippase</fullName>
    </submittedName>
</protein>
<feature type="transmembrane region" description="Helical" evidence="10">
    <location>
        <begin position="103"/>
        <end position="121"/>
    </location>
</feature>
<feature type="transmembrane region" description="Helical" evidence="10">
    <location>
        <begin position="22"/>
        <end position="42"/>
    </location>
</feature>
<dbReference type="InterPro" id="IPR051050">
    <property type="entry name" value="Lipid_II_flippase_MurJ/MviN"/>
</dbReference>
<dbReference type="GO" id="GO:0008360">
    <property type="term" value="P:regulation of cell shape"/>
    <property type="evidence" value="ECO:0007669"/>
    <property type="project" value="UniProtKB-KW"/>
</dbReference>
<evidence type="ECO:0000256" key="5">
    <source>
        <dbReference type="ARBA" id="ARBA00022984"/>
    </source>
</evidence>
<evidence type="ECO:0000256" key="9">
    <source>
        <dbReference type="ARBA" id="ARBA00061532"/>
    </source>
</evidence>
<dbReference type="OrthoDB" id="9786339at2"/>
<dbReference type="GO" id="GO:0015648">
    <property type="term" value="F:lipid-linked peptidoglycan transporter activity"/>
    <property type="evidence" value="ECO:0007669"/>
    <property type="project" value="TreeGrafter"/>
</dbReference>
<evidence type="ECO:0000256" key="10">
    <source>
        <dbReference type="SAM" id="Phobius"/>
    </source>
</evidence>
<dbReference type="PANTHER" id="PTHR47019">
    <property type="entry name" value="LIPID II FLIPPASE MURJ"/>
    <property type="match status" value="1"/>
</dbReference>